<reference evidence="1 2" key="1">
    <citation type="submission" date="2020-02" db="EMBL/GenBank/DDBJ databases">
        <title>Comparative genomics of sulfur disproportionating microorganisms.</title>
        <authorList>
            <person name="Ward L.M."/>
            <person name="Bertran E."/>
            <person name="Johnston D.T."/>
        </authorList>
    </citation>
    <scope>NUCLEOTIDE SEQUENCE [LARGE SCALE GENOMIC DNA]</scope>
    <source>
        <strain evidence="1 2">DSM 100025</strain>
    </source>
</reference>
<dbReference type="EMBL" id="JAAGRR010000016">
    <property type="protein sequence ID" value="NDY41754.1"/>
    <property type="molecule type" value="Genomic_DNA"/>
</dbReference>
<evidence type="ECO:0000313" key="2">
    <source>
        <dbReference type="Proteomes" id="UP000469346"/>
    </source>
</evidence>
<comment type="caution">
    <text evidence="1">The sequence shown here is derived from an EMBL/GenBank/DDBJ whole genome shotgun (WGS) entry which is preliminary data.</text>
</comment>
<gene>
    <name evidence="1" type="ORF">G3N55_02660</name>
</gene>
<evidence type="ECO:0000313" key="1">
    <source>
        <dbReference type="EMBL" id="NDY41754.1"/>
    </source>
</evidence>
<dbReference type="InterPro" id="IPR003787">
    <property type="entry name" value="Sulphur_relay_DsrE/F-like"/>
</dbReference>
<dbReference type="Pfam" id="PF02635">
    <property type="entry name" value="DsrE"/>
    <property type="match status" value="1"/>
</dbReference>
<name>A0A6N9TPT6_DISTH</name>
<proteinExistence type="predicted"/>
<dbReference type="AlphaFoldDB" id="A0A6N9TPT6"/>
<organism evidence="1 2">
    <name type="scientific">Dissulfurirhabdus thermomarina</name>
    <dbReference type="NCBI Taxonomy" id="1765737"/>
    <lineage>
        <taxon>Bacteria</taxon>
        <taxon>Deltaproteobacteria</taxon>
        <taxon>Dissulfurirhabdaceae</taxon>
        <taxon>Dissulfurirhabdus</taxon>
    </lineage>
</organism>
<dbReference type="Gene3D" id="3.40.1260.10">
    <property type="entry name" value="DsrEFH-like"/>
    <property type="match status" value="1"/>
</dbReference>
<dbReference type="PANTHER" id="PTHR37691">
    <property type="entry name" value="BLR3518 PROTEIN"/>
    <property type="match status" value="1"/>
</dbReference>
<dbReference type="SUPFAM" id="SSF75169">
    <property type="entry name" value="DsrEFH-like"/>
    <property type="match status" value="1"/>
</dbReference>
<accession>A0A6N9TPT6</accession>
<keyword evidence="2" id="KW-1185">Reference proteome</keyword>
<dbReference type="Proteomes" id="UP000469346">
    <property type="component" value="Unassembled WGS sequence"/>
</dbReference>
<dbReference type="PANTHER" id="PTHR37691:SF1">
    <property type="entry name" value="BLR3518 PROTEIN"/>
    <property type="match status" value="1"/>
</dbReference>
<dbReference type="InterPro" id="IPR027396">
    <property type="entry name" value="DsrEFH-like"/>
</dbReference>
<protein>
    <submittedName>
        <fullName evidence="1">Uncharacterized protein</fullName>
    </submittedName>
</protein>
<sequence length="115" mass="13116">MKTRKLVIHVPEPERWEVAVANALNFLKTRAEGEDLRVAVIANDRAVTRCTACDPKLFQHLRQLKLDGGEIYLCENSLRRFEIPRERLPDVFGTVPAAVRALADRQADGWCYVRA</sequence>
<dbReference type="RefSeq" id="WP_163297910.1">
    <property type="nucleotide sequence ID" value="NZ_JAAGRR010000016.1"/>
</dbReference>